<dbReference type="PANTHER" id="PTHR30065:SF1">
    <property type="entry name" value="SURFACE PRESENTATION OF ANTIGENS PROTEIN SPAR"/>
    <property type="match status" value="1"/>
</dbReference>
<sequence length="264" mass="27637">MDSLIPNASLDWSSYLIAMVLVAVRLSGLLVFAPIFSSLAIAMRVKAIFLLALSVLLAPVVAAFPRAHLELGLGSIAGELTVGLLFGFLLSMVQEMLSFAGQVLGFQFSFSLVNLLDPNSSVQTPLLGQFFTLIGTLVLIAAGLDRVLVAALIRSFVDAPLGGVWLGAHTGLAVVGMAGGIFASALQMAAPALSATMLIEVTIALLGKISPQLPVLAITVPLKTIAGYVVLIGSLALWPRFIEARFSGLLDAAMKLLREGLTRP</sequence>
<keyword evidence="9" id="KW-1185">Reference proteome</keyword>
<feature type="transmembrane region" description="Helical" evidence="7">
    <location>
        <begin position="71"/>
        <end position="90"/>
    </location>
</feature>
<keyword evidence="8" id="KW-0969">Cilium</keyword>
<evidence type="ECO:0000256" key="2">
    <source>
        <dbReference type="ARBA" id="ARBA00009772"/>
    </source>
</evidence>
<dbReference type="OrthoDB" id="9807748at2"/>
<keyword evidence="8" id="KW-0282">Flagellum</keyword>
<dbReference type="GO" id="GO:0006605">
    <property type="term" value="P:protein targeting"/>
    <property type="evidence" value="ECO:0007669"/>
    <property type="project" value="InterPro"/>
</dbReference>
<keyword evidence="8" id="KW-0966">Cell projection</keyword>
<dbReference type="PANTHER" id="PTHR30065">
    <property type="entry name" value="FLAGELLAR BIOSYNTHETIC PROTEIN FLIR"/>
    <property type="match status" value="1"/>
</dbReference>
<evidence type="ECO:0000256" key="5">
    <source>
        <dbReference type="ARBA" id="ARBA00022989"/>
    </source>
</evidence>
<feature type="transmembrane region" description="Helical" evidence="7">
    <location>
        <begin position="213"/>
        <end position="238"/>
    </location>
</feature>
<name>A0A2Z5FS06_9BACT</name>
<dbReference type="InterPro" id="IPR002010">
    <property type="entry name" value="T3SS_IM_R"/>
</dbReference>
<dbReference type="RefSeq" id="WP_114205338.1">
    <property type="nucleotide sequence ID" value="NZ_CP030840.1"/>
</dbReference>
<accession>A0A2Z5FS06</accession>
<evidence type="ECO:0000313" key="8">
    <source>
        <dbReference type="EMBL" id="AXC09512.1"/>
    </source>
</evidence>
<dbReference type="PRINTS" id="PR00953">
    <property type="entry name" value="TYPE3IMRPROT"/>
</dbReference>
<feature type="transmembrane region" description="Helical" evidence="7">
    <location>
        <begin position="161"/>
        <end position="182"/>
    </location>
</feature>
<evidence type="ECO:0000256" key="1">
    <source>
        <dbReference type="ARBA" id="ARBA00004651"/>
    </source>
</evidence>
<feature type="transmembrane region" description="Helical" evidence="7">
    <location>
        <begin position="12"/>
        <end position="35"/>
    </location>
</feature>
<evidence type="ECO:0000256" key="3">
    <source>
        <dbReference type="ARBA" id="ARBA00022475"/>
    </source>
</evidence>
<feature type="transmembrane region" description="Helical" evidence="7">
    <location>
        <begin position="47"/>
        <end position="65"/>
    </location>
</feature>
<evidence type="ECO:0000256" key="7">
    <source>
        <dbReference type="SAM" id="Phobius"/>
    </source>
</evidence>
<evidence type="ECO:0000256" key="6">
    <source>
        <dbReference type="ARBA" id="ARBA00023136"/>
    </source>
</evidence>
<comment type="similarity">
    <text evidence="2">Belongs to the FliR/MopE/SpaR family.</text>
</comment>
<protein>
    <submittedName>
        <fullName evidence="8">Flagellar biosynthesis protein FliR</fullName>
    </submittedName>
</protein>
<dbReference type="AlphaFoldDB" id="A0A2Z5FS06"/>
<comment type="subcellular location">
    <subcellularLocation>
        <location evidence="1">Cell membrane</location>
        <topology evidence="1">Multi-pass membrane protein</topology>
    </subcellularLocation>
</comment>
<evidence type="ECO:0000256" key="4">
    <source>
        <dbReference type="ARBA" id="ARBA00022692"/>
    </source>
</evidence>
<dbReference type="Pfam" id="PF01311">
    <property type="entry name" value="Bac_export_1"/>
    <property type="match status" value="1"/>
</dbReference>
<keyword evidence="3" id="KW-1003">Cell membrane</keyword>
<keyword evidence="6 7" id="KW-0472">Membrane</keyword>
<keyword evidence="5 7" id="KW-1133">Transmembrane helix</keyword>
<gene>
    <name evidence="8" type="ORF">ACPOL_0127</name>
</gene>
<feature type="transmembrane region" description="Helical" evidence="7">
    <location>
        <begin position="128"/>
        <end position="149"/>
    </location>
</feature>
<reference evidence="8 9" key="1">
    <citation type="journal article" date="2018" name="Front. Microbiol.">
        <title>Hydrolytic Capabilities as a Key to Environmental Success: Chitinolytic and Cellulolytic Acidobacteria From Acidic Sub-arctic Soils and Boreal Peatlands.</title>
        <authorList>
            <person name="Belova S.E."/>
            <person name="Ravin N.V."/>
            <person name="Pankratov T.A."/>
            <person name="Rakitin A.L."/>
            <person name="Ivanova A.A."/>
            <person name="Beletsky A.V."/>
            <person name="Mardanov A.V."/>
            <person name="Sinninghe Damste J.S."/>
            <person name="Dedysh S.N."/>
        </authorList>
    </citation>
    <scope>NUCLEOTIDE SEQUENCE [LARGE SCALE GENOMIC DNA]</scope>
    <source>
        <strain evidence="8 9">SBC82</strain>
    </source>
</reference>
<dbReference type="Proteomes" id="UP000253606">
    <property type="component" value="Chromosome"/>
</dbReference>
<evidence type="ECO:0000313" key="9">
    <source>
        <dbReference type="Proteomes" id="UP000253606"/>
    </source>
</evidence>
<organism evidence="8 9">
    <name type="scientific">Acidisarcina polymorpha</name>
    <dbReference type="NCBI Taxonomy" id="2211140"/>
    <lineage>
        <taxon>Bacteria</taxon>
        <taxon>Pseudomonadati</taxon>
        <taxon>Acidobacteriota</taxon>
        <taxon>Terriglobia</taxon>
        <taxon>Terriglobales</taxon>
        <taxon>Acidobacteriaceae</taxon>
        <taxon>Acidisarcina</taxon>
    </lineage>
</organism>
<proteinExistence type="inferred from homology"/>
<dbReference type="KEGG" id="abas:ACPOL_0127"/>
<dbReference type="EMBL" id="CP030840">
    <property type="protein sequence ID" value="AXC09512.1"/>
    <property type="molecule type" value="Genomic_DNA"/>
</dbReference>
<keyword evidence="4 7" id="KW-0812">Transmembrane</keyword>
<dbReference type="GO" id="GO:0005886">
    <property type="term" value="C:plasma membrane"/>
    <property type="evidence" value="ECO:0007669"/>
    <property type="project" value="UniProtKB-SubCell"/>
</dbReference>